<keyword evidence="2" id="KW-0732">Signal</keyword>
<protein>
    <submittedName>
        <fullName evidence="4">HlyD family secretion protein</fullName>
    </submittedName>
</protein>
<evidence type="ECO:0000256" key="2">
    <source>
        <dbReference type="SAM" id="SignalP"/>
    </source>
</evidence>
<dbReference type="PROSITE" id="PS50890">
    <property type="entry name" value="PUA"/>
    <property type="match status" value="1"/>
</dbReference>
<keyword evidence="1" id="KW-0175">Coiled coil</keyword>
<evidence type="ECO:0000313" key="5">
    <source>
        <dbReference type="Proteomes" id="UP000588017"/>
    </source>
</evidence>
<dbReference type="PANTHER" id="PTHR30438">
    <property type="entry name" value="36 KDA ANTIGEN-RELATED"/>
    <property type="match status" value="1"/>
</dbReference>
<dbReference type="GO" id="GO:0005886">
    <property type="term" value="C:plasma membrane"/>
    <property type="evidence" value="ECO:0007669"/>
    <property type="project" value="TreeGrafter"/>
</dbReference>
<gene>
    <name evidence="4" type="ORF">HNQ73_003025</name>
</gene>
<feature type="domain" description="Multidrug resistance protein MdtA-like barrel-sandwich hybrid" evidence="3">
    <location>
        <begin position="65"/>
        <end position="231"/>
    </location>
</feature>
<evidence type="ECO:0000313" key="4">
    <source>
        <dbReference type="EMBL" id="MBB6169383.1"/>
    </source>
</evidence>
<dbReference type="Gene3D" id="2.40.30.170">
    <property type="match status" value="1"/>
</dbReference>
<proteinExistence type="predicted"/>
<reference evidence="4 5" key="1">
    <citation type="submission" date="2020-08" db="EMBL/GenBank/DDBJ databases">
        <title>Genomic Encyclopedia of Type Strains, Phase IV (KMG-IV): sequencing the most valuable type-strain genomes for metagenomic binning, comparative biology and taxonomic classification.</title>
        <authorList>
            <person name="Goeker M."/>
        </authorList>
    </citation>
    <scope>NUCLEOTIDE SEQUENCE [LARGE SCALE GENOMIC DNA]</scope>
    <source>
        <strain evidence="4 5">DSM 101465</strain>
    </source>
</reference>
<organism evidence="4 5">
    <name type="scientific">Chelatococcus composti</name>
    <dbReference type="NCBI Taxonomy" id="1743235"/>
    <lineage>
        <taxon>Bacteria</taxon>
        <taxon>Pseudomonadati</taxon>
        <taxon>Pseudomonadota</taxon>
        <taxon>Alphaproteobacteria</taxon>
        <taxon>Hyphomicrobiales</taxon>
        <taxon>Chelatococcaceae</taxon>
        <taxon>Chelatococcus</taxon>
    </lineage>
</organism>
<keyword evidence="5" id="KW-1185">Reference proteome</keyword>
<dbReference type="Proteomes" id="UP000588017">
    <property type="component" value="Unassembled WGS sequence"/>
</dbReference>
<evidence type="ECO:0000256" key="1">
    <source>
        <dbReference type="SAM" id="Coils"/>
    </source>
</evidence>
<dbReference type="SUPFAM" id="SSF111369">
    <property type="entry name" value="HlyD-like secretion proteins"/>
    <property type="match status" value="2"/>
</dbReference>
<name>A0A841KJ13_9HYPH</name>
<dbReference type="PANTHER" id="PTHR30438:SF2">
    <property type="entry name" value="MEMBRANE PROTEIN"/>
    <property type="match status" value="1"/>
</dbReference>
<feature type="chain" id="PRO_5032340139" evidence="2">
    <location>
        <begin position="24"/>
        <end position="346"/>
    </location>
</feature>
<dbReference type="Gene3D" id="1.10.287.470">
    <property type="entry name" value="Helix hairpin bin"/>
    <property type="match status" value="1"/>
</dbReference>
<feature type="signal peptide" evidence="2">
    <location>
        <begin position="1"/>
        <end position="23"/>
    </location>
</feature>
<dbReference type="RefSeq" id="WP_183335697.1">
    <property type="nucleotide sequence ID" value="NZ_BMHX01000007.1"/>
</dbReference>
<comment type="caution">
    <text evidence="4">The sequence shown here is derived from an EMBL/GenBank/DDBJ whole genome shotgun (WGS) entry which is preliminary data.</text>
</comment>
<feature type="coiled-coil region" evidence="1">
    <location>
        <begin position="172"/>
        <end position="199"/>
    </location>
</feature>
<dbReference type="AlphaFoldDB" id="A0A841KJ13"/>
<dbReference type="InterPro" id="IPR058625">
    <property type="entry name" value="MdtA-like_BSH"/>
</dbReference>
<sequence>MSLSRLGRLALIAALLSVPVLPAGEAALGAGVAQAQGRLEALINRLRRNSLPEGIVKANGRIEAEQVDIAAKYPGRLVEVLVEEGSMVEAGQVVARMDDSEYRAQLRGAEAQVQRAIKAKAEAEALIAQRESDRTLARAELARAEELFAKGHFSQERLDQRRSQMKAADAALRAAQAARDQAIAAIEAAQADVARLETVLSDTVLKAPRRGRVQYKLVRSGEVVAAGQRIVTLLDLTDVYMTIFLPARDAGRVILGDEARIILDPVPQYVVPARVSFVAAEAQFTPKAVETADEREKLMFRVKIRIDPNLLKQYEPQVKTGVRGIGFVRTVKDADWPTDLAIRLPD</sequence>
<accession>A0A841KJ13</accession>
<dbReference type="Pfam" id="PF25917">
    <property type="entry name" value="BSH_RND"/>
    <property type="match status" value="1"/>
</dbReference>
<evidence type="ECO:0000259" key="3">
    <source>
        <dbReference type="Pfam" id="PF25917"/>
    </source>
</evidence>
<dbReference type="EMBL" id="JACHEH010000007">
    <property type="protein sequence ID" value="MBB6169383.1"/>
    <property type="molecule type" value="Genomic_DNA"/>
</dbReference>
<dbReference type="Gene3D" id="2.40.50.100">
    <property type="match status" value="1"/>
</dbReference>